<evidence type="ECO:0000313" key="5">
    <source>
        <dbReference type="EMBL" id="SIT54807.1"/>
    </source>
</evidence>
<keyword evidence="6" id="KW-1185">Reference proteome</keyword>
<dbReference type="InterPro" id="IPR000792">
    <property type="entry name" value="Tscrpt_reg_LuxR_C"/>
</dbReference>
<evidence type="ECO:0000256" key="1">
    <source>
        <dbReference type="ARBA" id="ARBA00023015"/>
    </source>
</evidence>
<dbReference type="STRING" id="1631249.BQ8794_180151"/>
<dbReference type="InterPro" id="IPR005143">
    <property type="entry name" value="TF_LuxR_autoind-bd_dom"/>
</dbReference>
<evidence type="ECO:0000259" key="4">
    <source>
        <dbReference type="PROSITE" id="PS50043"/>
    </source>
</evidence>
<reference evidence="6" key="1">
    <citation type="submission" date="2017-01" db="EMBL/GenBank/DDBJ databases">
        <authorList>
            <person name="Brunel B."/>
        </authorList>
    </citation>
    <scope>NUCLEOTIDE SEQUENCE [LARGE SCALE GENOMIC DNA]</scope>
</reference>
<evidence type="ECO:0000256" key="3">
    <source>
        <dbReference type="ARBA" id="ARBA00023163"/>
    </source>
</evidence>
<dbReference type="InterPro" id="IPR016032">
    <property type="entry name" value="Sig_transdc_resp-reg_C-effctor"/>
</dbReference>
<dbReference type="PROSITE" id="PS00622">
    <property type="entry name" value="HTH_LUXR_1"/>
    <property type="match status" value="1"/>
</dbReference>
<keyword evidence="3" id="KW-0804">Transcription</keyword>
<dbReference type="SUPFAM" id="SSF46894">
    <property type="entry name" value="C-terminal effector domain of the bipartite response regulators"/>
    <property type="match status" value="1"/>
</dbReference>
<evidence type="ECO:0000256" key="2">
    <source>
        <dbReference type="ARBA" id="ARBA00023125"/>
    </source>
</evidence>
<dbReference type="Pfam" id="PF00196">
    <property type="entry name" value="GerE"/>
    <property type="match status" value="1"/>
</dbReference>
<gene>
    <name evidence="5" type="ORF">BQ8794_180151</name>
</gene>
<dbReference type="Gene3D" id="1.10.10.10">
    <property type="entry name" value="Winged helix-like DNA-binding domain superfamily/Winged helix DNA-binding domain"/>
    <property type="match status" value="1"/>
</dbReference>
<evidence type="ECO:0000313" key="6">
    <source>
        <dbReference type="Proteomes" id="UP000188388"/>
    </source>
</evidence>
<dbReference type="CDD" id="cd06170">
    <property type="entry name" value="LuxR_C_like"/>
    <property type="match status" value="1"/>
</dbReference>
<dbReference type="AlphaFoldDB" id="A0A1R3V4L2"/>
<dbReference type="InterPro" id="IPR036388">
    <property type="entry name" value="WH-like_DNA-bd_sf"/>
</dbReference>
<protein>
    <submittedName>
        <fullName evidence="5">Transcriptional regulator, LuxR family</fullName>
    </submittedName>
</protein>
<name>A0A1R3V4L2_9HYPH</name>
<dbReference type="EMBL" id="FTPD01000010">
    <property type="protein sequence ID" value="SIT54807.1"/>
    <property type="molecule type" value="Genomic_DNA"/>
</dbReference>
<dbReference type="InterPro" id="IPR036693">
    <property type="entry name" value="TF_LuxR_autoind-bd_dom_sf"/>
</dbReference>
<dbReference type="RefSeq" id="WP_077376328.1">
    <property type="nucleotide sequence ID" value="NZ_FTPD01000010.1"/>
</dbReference>
<dbReference type="PANTHER" id="PTHR44688">
    <property type="entry name" value="DNA-BINDING TRANSCRIPTIONAL ACTIVATOR DEVR_DOSR"/>
    <property type="match status" value="1"/>
</dbReference>
<dbReference type="GO" id="GO:0006355">
    <property type="term" value="P:regulation of DNA-templated transcription"/>
    <property type="evidence" value="ECO:0007669"/>
    <property type="project" value="InterPro"/>
</dbReference>
<accession>A0A1R3V4L2</accession>
<sequence>MYRVFENFVEQLSASVDAVDLHEAMASAAAGFDFPLFAYFSYPSVSGQTPRLISNYPSSWTSHYLQLRYHSHDPVILRGLQGWDTFDWGVDRPRQCLPASQQEILEKAAHFGIRGGLTMSMHDHRGRFAALTFASDQSRPPLLRSLTRYEKALQLVAINFHIHARRKLAEDCVVDGITLTPREFESLKWAARGKSAWDISQILGVSKRTVTFHLENAKAKLGVRTINQGVARLTASRQWRS</sequence>
<dbReference type="PRINTS" id="PR00038">
    <property type="entry name" value="HTHLUXR"/>
</dbReference>
<dbReference type="PROSITE" id="PS50043">
    <property type="entry name" value="HTH_LUXR_2"/>
    <property type="match status" value="1"/>
</dbReference>
<dbReference type="PANTHER" id="PTHR44688:SF16">
    <property type="entry name" value="DNA-BINDING TRANSCRIPTIONAL ACTIVATOR DEVR_DOSR"/>
    <property type="match status" value="1"/>
</dbReference>
<dbReference type="SUPFAM" id="SSF75516">
    <property type="entry name" value="Pheromone-binding domain of LuxR-like quorum-sensing transcription factors"/>
    <property type="match status" value="1"/>
</dbReference>
<organism evidence="5 6">
    <name type="scientific">Mesorhizobium prunaredense</name>
    <dbReference type="NCBI Taxonomy" id="1631249"/>
    <lineage>
        <taxon>Bacteria</taxon>
        <taxon>Pseudomonadati</taxon>
        <taxon>Pseudomonadota</taxon>
        <taxon>Alphaproteobacteria</taxon>
        <taxon>Hyphomicrobiales</taxon>
        <taxon>Phyllobacteriaceae</taxon>
        <taxon>Mesorhizobium</taxon>
    </lineage>
</organism>
<dbReference type="GO" id="GO:0003677">
    <property type="term" value="F:DNA binding"/>
    <property type="evidence" value="ECO:0007669"/>
    <property type="project" value="UniProtKB-KW"/>
</dbReference>
<dbReference type="Pfam" id="PF03472">
    <property type="entry name" value="Autoind_bind"/>
    <property type="match status" value="1"/>
</dbReference>
<dbReference type="SMART" id="SM00421">
    <property type="entry name" value="HTH_LUXR"/>
    <property type="match status" value="1"/>
</dbReference>
<keyword evidence="1" id="KW-0805">Transcription regulation</keyword>
<dbReference type="Proteomes" id="UP000188388">
    <property type="component" value="Unassembled WGS sequence"/>
</dbReference>
<proteinExistence type="predicted"/>
<dbReference type="Gene3D" id="3.30.450.80">
    <property type="entry name" value="Transcription factor LuxR-like, autoinducer-binding domain"/>
    <property type="match status" value="1"/>
</dbReference>
<keyword evidence="2" id="KW-0238">DNA-binding</keyword>
<feature type="domain" description="HTH luxR-type" evidence="4">
    <location>
        <begin position="172"/>
        <end position="237"/>
    </location>
</feature>